<dbReference type="InterPro" id="IPR027417">
    <property type="entry name" value="P-loop_NTPase"/>
</dbReference>
<organism evidence="3 4">
    <name type="scientific">Globicatella sulfidifaciens</name>
    <dbReference type="NCBI Taxonomy" id="136093"/>
    <lineage>
        <taxon>Bacteria</taxon>
        <taxon>Bacillati</taxon>
        <taxon>Bacillota</taxon>
        <taxon>Bacilli</taxon>
        <taxon>Lactobacillales</taxon>
        <taxon>Aerococcaceae</taxon>
        <taxon>Globicatella</taxon>
    </lineage>
</organism>
<evidence type="ECO:0000313" key="4">
    <source>
        <dbReference type="Proteomes" id="UP000541058"/>
    </source>
</evidence>
<feature type="domain" description="Endonuclease GajA/Old nuclease/RecF-like AAA" evidence="1">
    <location>
        <begin position="1"/>
        <end position="335"/>
    </location>
</feature>
<evidence type="ECO:0000259" key="1">
    <source>
        <dbReference type="Pfam" id="PF13175"/>
    </source>
</evidence>
<name>A0A7X8H0V0_9LACT</name>
<sequence length="538" mass="62101">MLLSKLKIYNYKKFEEFSLEFNEEFCVMVGNNGTGKSTIIEAIHLALTGTLNGKSIFYELSPYLFNRNIVQKFIESVRKDNKLLPPNIMIELYFTETEDSDINELIGMENSENINVPGITFLVGFNENYRDEYQQYIESEENFQHIPTEYYTVEWKSFAGLNVTTRSIPVKSHLIDSTTTSLVSSSQKYIMNIISDVLDDRQKANLAVLYRSYKEKFGEHPSISSINEVLNDKKNLILDDSRSLSISLDVSQKATWEAAIAAFLDDIPFDFIGKGEQNVLKTTLAIGNRKPNRNIILIEEPESHLSFSNMRILLDKIVNECSDQQLIITTHSSYVLNKMSMDNVLLLGEHRNGTLNQLPDDTKEYFQKLPNFDTLRFILSKKVILVEGPADDLIIQRAYFQQNGRLPLDDGIDIITVNGLSFKRFLDIAKLLKIDTVVVTDNDGDYEKKIIEKYKDYRQENIKICYSRNNELHTLEPQVLKCNSENIDKLKQILDKNNKTEQELLNYMGNNKTDWALKVFLNKTTELDYPEYIYDAIQ</sequence>
<dbReference type="InterPro" id="IPR051396">
    <property type="entry name" value="Bact_Antivir_Def_Nuclease"/>
</dbReference>
<dbReference type="PANTHER" id="PTHR43581">
    <property type="entry name" value="ATP/GTP PHOSPHATASE"/>
    <property type="match status" value="1"/>
</dbReference>
<dbReference type="Pfam" id="PF13175">
    <property type="entry name" value="AAA_15"/>
    <property type="match status" value="1"/>
</dbReference>
<evidence type="ECO:0000313" key="3">
    <source>
        <dbReference type="EMBL" id="NLJ19214.1"/>
    </source>
</evidence>
<evidence type="ECO:0000259" key="2">
    <source>
        <dbReference type="Pfam" id="PF20469"/>
    </source>
</evidence>
<accession>A0A7X8H0V0</accession>
<gene>
    <name evidence="3" type="ORF">GX355_10180</name>
</gene>
<dbReference type="Pfam" id="PF20469">
    <property type="entry name" value="OLD-like_TOPRIM"/>
    <property type="match status" value="1"/>
</dbReference>
<dbReference type="EMBL" id="JAAYSM010000368">
    <property type="protein sequence ID" value="NLJ19214.1"/>
    <property type="molecule type" value="Genomic_DNA"/>
</dbReference>
<proteinExistence type="predicted"/>
<dbReference type="CDD" id="cd01026">
    <property type="entry name" value="TOPRIM_OLD"/>
    <property type="match status" value="1"/>
</dbReference>
<dbReference type="AlphaFoldDB" id="A0A7X8H0V0"/>
<dbReference type="InterPro" id="IPR041685">
    <property type="entry name" value="AAA_GajA/Old/RecF-like"/>
</dbReference>
<dbReference type="SUPFAM" id="SSF52540">
    <property type="entry name" value="P-loop containing nucleoside triphosphate hydrolases"/>
    <property type="match status" value="1"/>
</dbReference>
<feature type="domain" description="OLD protein-like TOPRIM" evidence="2">
    <location>
        <begin position="379"/>
        <end position="443"/>
    </location>
</feature>
<dbReference type="PANTHER" id="PTHR43581:SF4">
    <property type="entry name" value="ATP_GTP PHOSPHATASE"/>
    <property type="match status" value="1"/>
</dbReference>
<reference evidence="3 4" key="1">
    <citation type="journal article" date="2020" name="Biotechnol. Biofuels">
        <title>New insights from the biogas microbiome by comprehensive genome-resolved metagenomics of nearly 1600 species originating from multiple anaerobic digesters.</title>
        <authorList>
            <person name="Campanaro S."/>
            <person name="Treu L."/>
            <person name="Rodriguez-R L.M."/>
            <person name="Kovalovszki A."/>
            <person name="Ziels R.M."/>
            <person name="Maus I."/>
            <person name="Zhu X."/>
            <person name="Kougias P.G."/>
            <person name="Basile A."/>
            <person name="Luo G."/>
            <person name="Schluter A."/>
            <person name="Konstantinidis K.T."/>
            <person name="Angelidaki I."/>
        </authorList>
    </citation>
    <scope>NUCLEOTIDE SEQUENCE [LARGE SCALE GENOMIC DNA]</scope>
    <source>
        <strain evidence="3">AS23ysBPME_34</strain>
    </source>
</reference>
<protein>
    <submittedName>
        <fullName evidence="3">AAA family ATPase</fullName>
    </submittedName>
</protein>
<dbReference type="Gene3D" id="3.40.50.300">
    <property type="entry name" value="P-loop containing nucleotide triphosphate hydrolases"/>
    <property type="match status" value="1"/>
</dbReference>
<dbReference type="InterPro" id="IPR034139">
    <property type="entry name" value="TOPRIM_OLD"/>
</dbReference>
<dbReference type="Proteomes" id="UP000541058">
    <property type="component" value="Unassembled WGS sequence"/>
</dbReference>
<comment type="caution">
    <text evidence="3">The sequence shown here is derived from an EMBL/GenBank/DDBJ whole genome shotgun (WGS) entry which is preliminary data.</text>
</comment>